<dbReference type="EMBL" id="CP046600">
    <property type="protein sequence ID" value="QUR67517.1"/>
    <property type="molecule type" value="Genomic_DNA"/>
</dbReference>
<evidence type="ECO:0000256" key="2">
    <source>
        <dbReference type="ARBA" id="ARBA00023315"/>
    </source>
</evidence>
<dbReference type="InterPro" id="IPR050832">
    <property type="entry name" value="Bact_Acetyltransf"/>
</dbReference>
<organism evidence="4 5">
    <name type="scientific">Mycobacterium spongiae</name>
    <dbReference type="NCBI Taxonomy" id="886343"/>
    <lineage>
        <taxon>Bacteria</taxon>
        <taxon>Bacillati</taxon>
        <taxon>Actinomycetota</taxon>
        <taxon>Actinomycetes</taxon>
        <taxon>Mycobacteriales</taxon>
        <taxon>Mycobacteriaceae</taxon>
        <taxon>Mycobacterium</taxon>
    </lineage>
</organism>
<evidence type="ECO:0000313" key="4">
    <source>
        <dbReference type="EMBL" id="QUR67517.1"/>
    </source>
</evidence>
<sequence length="180" mass="20441">MTEMPDGISLRQAGPADYENVAEMHYPSWRSSYRGIMTPQMLDLFDTQKWIDEEYPQRLTRPGWAMWLAEAQGRIIGMSIFGPEIDNPDHLEVDSLYVAAGSERRGIGGLLLDHALSSEPSHDAVVWCAERNFRARRFYQKKGFQLDGRSFTWTLVPGLIGIPQLGFTLRRAPAETVSRP</sequence>
<accession>A0A975JXI0</accession>
<keyword evidence="1" id="KW-0808">Transferase</keyword>
<name>A0A975JXI0_9MYCO</name>
<evidence type="ECO:0000313" key="5">
    <source>
        <dbReference type="Proteomes" id="UP000682202"/>
    </source>
</evidence>
<dbReference type="InterPro" id="IPR016181">
    <property type="entry name" value="Acyl_CoA_acyltransferase"/>
</dbReference>
<proteinExistence type="predicted"/>
<dbReference type="KEGG" id="mspg:F6B93_10790"/>
<dbReference type="GO" id="GO:0016747">
    <property type="term" value="F:acyltransferase activity, transferring groups other than amino-acyl groups"/>
    <property type="evidence" value="ECO:0007669"/>
    <property type="project" value="InterPro"/>
</dbReference>
<dbReference type="CDD" id="cd04301">
    <property type="entry name" value="NAT_SF"/>
    <property type="match status" value="1"/>
</dbReference>
<evidence type="ECO:0000259" key="3">
    <source>
        <dbReference type="PROSITE" id="PS51186"/>
    </source>
</evidence>
<dbReference type="PROSITE" id="PS51186">
    <property type="entry name" value="GNAT"/>
    <property type="match status" value="1"/>
</dbReference>
<dbReference type="PANTHER" id="PTHR43877">
    <property type="entry name" value="AMINOALKYLPHOSPHONATE N-ACETYLTRANSFERASE-RELATED-RELATED"/>
    <property type="match status" value="1"/>
</dbReference>
<gene>
    <name evidence="4" type="ORF">F6B93_10790</name>
</gene>
<evidence type="ECO:0000256" key="1">
    <source>
        <dbReference type="ARBA" id="ARBA00022679"/>
    </source>
</evidence>
<reference evidence="4" key="1">
    <citation type="submission" date="2019-12" db="EMBL/GenBank/DDBJ databases">
        <title>Mycobacterium spongiae sp. nov.</title>
        <authorList>
            <person name="Stinear T."/>
        </authorList>
    </citation>
    <scope>NUCLEOTIDE SEQUENCE</scope>
    <source>
        <strain evidence="4">FSD4b-SM</strain>
    </source>
</reference>
<keyword evidence="2" id="KW-0012">Acyltransferase</keyword>
<dbReference type="Gene3D" id="3.40.630.30">
    <property type="match status" value="1"/>
</dbReference>
<dbReference type="SUPFAM" id="SSF55729">
    <property type="entry name" value="Acyl-CoA N-acyltransferases (Nat)"/>
    <property type="match status" value="1"/>
</dbReference>
<feature type="domain" description="N-acetyltransferase" evidence="3">
    <location>
        <begin position="8"/>
        <end position="166"/>
    </location>
</feature>
<dbReference type="InterPro" id="IPR000182">
    <property type="entry name" value="GNAT_dom"/>
</dbReference>
<protein>
    <submittedName>
        <fullName evidence="4">GNAT family N-acetyltransferase</fullName>
    </submittedName>
</protein>
<dbReference type="AlphaFoldDB" id="A0A975JXI0"/>
<dbReference type="Pfam" id="PF00583">
    <property type="entry name" value="Acetyltransf_1"/>
    <property type="match status" value="1"/>
</dbReference>
<dbReference type="Proteomes" id="UP000682202">
    <property type="component" value="Chromosome"/>
</dbReference>
<keyword evidence="5" id="KW-1185">Reference proteome</keyword>